<evidence type="ECO:0000256" key="1">
    <source>
        <dbReference type="PIRSR" id="PIRSR634015-1"/>
    </source>
</evidence>
<evidence type="ECO:0000259" key="3">
    <source>
        <dbReference type="Pfam" id="PF01433"/>
    </source>
</evidence>
<accession>A0A1X7I248</accession>
<evidence type="ECO:0000313" key="6">
    <source>
        <dbReference type="Proteomes" id="UP000193804"/>
    </source>
</evidence>
<dbReference type="STRING" id="1028.SAMN05661096_00132"/>
<feature type="active site" description="Proton donor" evidence="1">
    <location>
        <position position="412"/>
    </location>
</feature>
<dbReference type="Gene3D" id="2.60.40.1730">
    <property type="entry name" value="tricorn interacting facor f3 domain"/>
    <property type="match status" value="1"/>
</dbReference>
<keyword evidence="6" id="KW-1185">Reference proteome</keyword>
<dbReference type="GO" id="GO:0008237">
    <property type="term" value="F:metallopeptidase activity"/>
    <property type="evidence" value="ECO:0007669"/>
    <property type="project" value="InterPro"/>
</dbReference>
<feature type="binding site" evidence="2">
    <location>
        <position position="341"/>
    </location>
    <ligand>
        <name>Zn(2+)</name>
        <dbReference type="ChEBI" id="CHEBI:29105"/>
        <note>catalytic</note>
    </ligand>
</feature>
<dbReference type="Proteomes" id="UP000193804">
    <property type="component" value="Unassembled WGS sequence"/>
</dbReference>
<feature type="domain" description="Aminopeptidase N-like N-terminal" evidence="4">
    <location>
        <begin position="51"/>
        <end position="226"/>
    </location>
</feature>
<dbReference type="Gene3D" id="1.10.390.10">
    <property type="entry name" value="Neutral Protease Domain 2"/>
    <property type="match status" value="1"/>
</dbReference>
<feature type="domain" description="Peptidase M1 membrane alanine aminopeptidase" evidence="3">
    <location>
        <begin position="270"/>
        <end position="472"/>
    </location>
</feature>
<dbReference type="OrthoDB" id="100605at2"/>
<feature type="binding site" evidence="2">
    <location>
        <position position="337"/>
    </location>
    <ligand>
        <name>Zn(2+)</name>
        <dbReference type="ChEBI" id="CHEBI:29105"/>
        <note>catalytic</note>
    </ligand>
</feature>
<evidence type="ECO:0000256" key="2">
    <source>
        <dbReference type="PIRSR" id="PIRSR634015-3"/>
    </source>
</evidence>
<evidence type="ECO:0000313" key="5">
    <source>
        <dbReference type="EMBL" id="SMG08406.1"/>
    </source>
</evidence>
<gene>
    <name evidence="5" type="ORF">SAMN05661096_00132</name>
</gene>
<dbReference type="PANTHER" id="PTHR45726">
    <property type="entry name" value="LEUKOTRIENE A-4 HYDROLASE"/>
    <property type="match status" value="1"/>
</dbReference>
<dbReference type="SUPFAM" id="SSF63737">
    <property type="entry name" value="Leukotriene A4 hydrolase N-terminal domain"/>
    <property type="match status" value="1"/>
</dbReference>
<proteinExistence type="predicted"/>
<dbReference type="SUPFAM" id="SSF55486">
    <property type="entry name" value="Metalloproteases ('zincins'), catalytic domain"/>
    <property type="match status" value="1"/>
</dbReference>
<organism evidence="5 6">
    <name type="scientific">Marivirga sericea</name>
    <dbReference type="NCBI Taxonomy" id="1028"/>
    <lineage>
        <taxon>Bacteria</taxon>
        <taxon>Pseudomonadati</taxon>
        <taxon>Bacteroidota</taxon>
        <taxon>Cytophagia</taxon>
        <taxon>Cytophagales</taxon>
        <taxon>Marivirgaceae</taxon>
        <taxon>Marivirga</taxon>
    </lineage>
</organism>
<reference evidence="6" key="1">
    <citation type="submission" date="2017-04" db="EMBL/GenBank/DDBJ databases">
        <authorList>
            <person name="Varghese N."/>
            <person name="Submissions S."/>
        </authorList>
    </citation>
    <scope>NUCLEOTIDE SEQUENCE [LARGE SCALE GENOMIC DNA]</scope>
    <source>
        <strain evidence="6">DSM 4125</strain>
    </source>
</reference>
<dbReference type="PANTHER" id="PTHR45726:SF3">
    <property type="entry name" value="LEUKOTRIENE A-4 HYDROLASE"/>
    <property type="match status" value="1"/>
</dbReference>
<dbReference type="Pfam" id="PF17900">
    <property type="entry name" value="Peptidase_M1_N"/>
    <property type="match status" value="1"/>
</dbReference>
<comment type="cofactor">
    <cofactor evidence="2">
        <name>Zn(2+)</name>
        <dbReference type="ChEBI" id="CHEBI:29105"/>
    </cofactor>
    <text evidence="2">Binds 1 zinc ion per subunit.</text>
</comment>
<keyword evidence="2" id="KW-0479">Metal-binding</keyword>
<dbReference type="InterPro" id="IPR045357">
    <property type="entry name" value="Aminopeptidase_N-like_N"/>
</dbReference>
<evidence type="ECO:0000259" key="4">
    <source>
        <dbReference type="Pfam" id="PF17900"/>
    </source>
</evidence>
<dbReference type="RefSeq" id="WP_085515157.1">
    <property type="nucleotide sequence ID" value="NZ_FXAW01000001.1"/>
</dbReference>
<dbReference type="InterPro" id="IPR034015">
    <property type="entry name" value="M1_LTA4H"/>
</dbReference>
<dbReference type="GO" id="GO:0008270">
    <property type="term" value="F:zinc ion binding"/>
    <property type="evidence" value="ECO:0007669"/>
    <property type="project" value="InterPro"/>
</dbReference>
<name>A0A1X7I248_9BACT</name>
<dbReference type="CDD" id="cd09603">
    <property type="entry name" value="M1_APN_like"/>
    <property type="match status" value="1"/>
</dbReference>
<feature type="active site" description="Proton acceptor" evidence="1">
    <location>
        <position position="338"/>
    </location>
</feature>
<dbReference type="InterPro" id="IPR027268">
    <property type="entry name" value="Peptidase_M4/M1_CTD_sf"/>
</dbReference>
<dbReference type="AlphaFoldDB" id="A0A1X7I248"/>
<dbReference type="Pfam" id="PF01433">
    <property type="entry name" value="Peptidase_M1"/>
    <property type="match status" value="1"/>
</dbReference>
<dbReference type="InterPro" id="IPR042097">
    <property type="entry name" value="Aminopeptidase_N-like_N_sf"/>
</dbReference>
<protein>
    <submittedName>
        <fullName evidence="5">Peptidase family M1</fullName>
    </submittedName>
</protein>
<feature type="binding site" evidence="2">
    <location>
        <position position="360"/>
    </location>
    <ligand>
        <name>Zn(2+)</name>
        <dbReference type="ChEBI" id="CHEBI:29105"/>
        <note>catalytic</note>
    </ligand>
</feature>
<dbReference type="EMBL" id="FXAW01000001">
    <property type="protein sequence ID" value="SMG08406.1"/>
    <property type="molecule type" value="Genomic_DNA"/>
</dbReference>
<sequence>MSHSIFIGFRSLLILSLTLFTGVLFAQKEFSRADSLKGGLTQERIWWDLSYYHLQTKVDPDKKFISGSNTILYKVLEPYQIMQLDLQKPMQIDSVVQNGAQLAFKTEFNAHFIQLKEAQLEGASQKLTVYFSGNPRVAKNAPWDGGFTWEKDQNGQHFIATANQGIGASVWWPCKEHPADEPDSMLISVNVPKPLVDVSNGRLRKVEEHKNSRTYHWAVSNPINNYGVNLNIGDYVNFTEKYKGEKGALDCSYWVLSYNLAKAKKQFQEVPRMLEAFEYWFGPYPFYEDSYKLVEAPYLGMEHQSSVTYGNEFKNGYRGRDLSQTGWGLKFDFIIIHESGHEWFANNITNKDVADMWIHEGFTHYSENLFLDYHYDSLAANAYVQGVRSSIQNDRAIIGEYGVSYEGSGDMYYKGANMLHTIRQLFDNDEKWRQTLRGLNQEFYHQTVTTSQVENYISEAYGKSLDKIFDQYLRTTQIPTFAYRVLNNQLLYKWENTIDGFEMPIRIFINGEAEWLQPNSKSYKSLQNLPENAEILVDPNFYVGDFNLTE</sequence>
<dbReference type="InterPro" id="IPR014782">
    <property type="entry name" value="Peptidase_M1_dom"/>
</dbReference>
<keyword evidence="2" id="KW-0862">Zinc</keyword>